<accession>A0A941JPW8</accession>
<dbReference type="CDD" id="cd20698">
    <property type="entry name" value="CdiI_Kp-like"/>
    <property type="match status" value="1"/>
</dbReference>
<gene>
    <name evidence="1" type="ORF">DSM107014_09745</name>
</gene>
<organism evidence="1 2">
    <name type="scientific">Gomphosphaeria aponina SAG 52.96 = DSM 107014</name>
    <dbReference type="NCBI Taxonomy" id="1521640"/>
    <lineage>
        <taxon>Bacteria</taxon>
        <taxon>Bacillati</taxon>
        <taxon>Cyanobacteriota</taxon>
        <taxon>Cyanophyceae</taxon>
        <taxon>Oscillatoriophycideae</taxon>
        <taxon>Chroococcales</taxon>
        <taxon>Gomphosphaeriaceae</taxon>
        <taxon>Gomphosphaeria</taxon>
    </lineage>
</organism>
<dbReference type="AlphaFoldDB" id="A0A941JPW8"/>
<dbReference type="EMBL" id="JADQBC010000057">
    <property type="protein sequence ID" value="MBR8828163.1"/>
    <property type="molecule type" value="Genomic_DNA"/>
</dbReference>
<proteinExistence type="predicted"/>
<protein>
    <submittedName>
        <fullName evidence="1">Uncharacterized protein</fullName>
    </submittedName>
</protein>
<evidence type="ECO:0000313" key="2">
    <source>
        <dbReference type="Proteomes" id="UP000767446"/>
    </source>
</evidence>
<comment type="caution">
    <text evidence="1">The sequence shown here is derived from an EMBL/GenBank/DDBJ whole genome shotgun (WGS) entry which is preliminary data.</text>
</comment>
<reference evidence="1" key="1">
    <citation type="submission" date="2021-02" db="EMBL/GenBank/DDBJ databases">
        <title>Metagenome analyses of Stigonema ocellatum DSM 106950, Chlorogloea purpurea SAG 13.99 and Gomphosphaeria aponina DSM 107014.</title>
        <authorList>
            <person name="Marter P."/>
            <person name="Huang S."/>
        </authorList>
    </citation>
    <scope>NUCLEOTIDE SEQUENCE</scope>
    <source>
        <strain evidence="1">JP213</strain>
    </source>
</reference>
<name>A0A941JPW8_9CHRO</name>
<evidence type="ECO:0000313" key="1">
    <source>
        <dbReference type="EMBL" id="MBR8828163.1"/>
    </source>
</evidence>
<sequence>MKLREKFDQLTLLELFCMEPTIANPADGYWCYEARDRAGNTLSFGMDVIQESVQIELKSSGFSLVTLTFELVDTLEIIDLDQGKFAFAVAPKIREAQTRVQVELRPYIKVEGSTLKMQ</sequence>
<dbReference type="Proteomes" id="UP000767446">
    <property type="component" value="Unassembled WGS sequence"/>
</dbReference>